<dbReference type="OrthoDB" id="9806740at2"/>
<dbReference type="InterPro" id="IPR050638">
    <property type="entry name" value="AA-Vitamin_Transporters"/>
</dbReference>
<accession>A0A6A7W8G0</accession>
<comment type="subcellular location">
    <subcellularLocation>
        <location evidence="1">Membrane</location>
        <topology evidence="1">Multi-pass membrane protein</topology>
    </subcellularLocation>
</comment>
<dbReference type="InterPro" id="IPR000620">
    <property type="entry name" value="EamA_dom"/>
</dbReference>
<keyword evidence="3 6" id="KW-0812">Transmembrane</keyword>
<evidence type="ECO:0000256" key="1">
    <source>
        <dbReference type="ARBA" id="ARBA00004141"/>
    </source>
</evidence>
<dbReference type="InterPro" id="IPR037185">
    <property type="entry name" value="EmrE-like"/>
</dbReference>
<dbReference type="PANTHER" id="PTHR32322">
    <property type="entry name" value="INNER MEMBRANE TRANSPORTER"/>
    <property type="match status" value="1"/>
</dbReference>
<feature type="domain" description="EamA" evidence="7">
    <location>
        <begin position="157"/>
        <end position="291"/>
    </location>
</feature>
<organism evidence="8 9">
    <name type="scientific">Segatella copri</name>
    <dbReference type="NCBI Taxonomy" id="165179"/>
    <lineage>
        <taxon>Bacteria</taxon>
        <taxon>Pseudomonadati</taxon>
        <taxon>Bacteroidota</taxon>
        <taxon>Bacteroidia</taxon>
        <taxon>Bacteroidales</taxon>
        <taxon>Prevotellaceae</taxon>
        <taxon>Segatella</taxon>
    </lineage>
</organism>
<feature type="transmembrane region" description="Helical" evidence="6">
    <location>
        <begin position="126"/>
        <end position="145"/>
    </location>
</feature>
<comment type="caution">
    <text evidence="8">The sequence shown here is derived from an EMBL/GenBank/DDBJ whole genome shotgun (WGS) entry which is preliminary data.</text>
</comment>
<evidence type="ECO:0000256" key="3">
    <source>
        <dbReference type="ARBA" id="ARBA00022692"/>
    </source>
</evidence>
<evidence type="ECO:0000256" key="5">
    <source>
        <dbReference type="ARBA" id="ARBA00023136"/>
    </source>
</evidence>
<keyword evidence="9" id="KW-1185">Reference proteome</keyword>
<feature type="transmembrane region" description="Helical" evidence="6">
    <location>
        <begin position="99"/>
        <end position="119"/>
    </location>
</feature>
<feature type="transmembrane region" description="Helical" evidence="6">
    <location>
        <begin position="74"/>
        <end position="93"/>
    </location>
</feature>
<dbReference type="Proteomes" id="UP000384372">
    <property type="component" value="Unassembled WGS sequence"/>
</dbReference>
<evidence type="ECO:0000259" key="7">
    <source>
        <dbReference type="Pfam" id="PF00892"/>
    </source>
</evidence>
<feature type="domain" description="EamA" evidence="7">
    <location>
        <begin position="12"/>
        <end position="145"/>
    </location>
</feature>
<dbReference type="Pfam" id="PF00892">
    <property type="entry name" value="EamA"/>
    <property type="match status" value="2"/>
</dbReference>
<evidence type="ECO:0000313" key="8">
    <source>
        <dbReference type="EMBL" id="MQP10741.1"/>
    </source>
</evidence>
<sequence>MEQQPSGNNTLKGFAAAVVAAVCYGTNPLGTLKLYEDGFNSGTVLSYRYGLAVLMFALVMLVRRESFAIKWGHAIKFALLGTFFALSSITLYVSFHYMAAGIASTLLFVYPIMTALLMTAFFHEKVTWSTSMAILLAVAGVGMLYQGDGDAKLSTAGFALVMASSLLYSIYIIAVNQWQTTMSSLKFTFWILVFCFLAILVFSWLSGDSLQMLHTPMQWGCALQLALLPTVLSLFFMTISINLIGSTPSAIMGALEPVTAVCIGVLIFGEAFSLRLGIGIVLILAGVVLIILRKKKS</sequence>
<feature type="transmembrane region" description="Helical" evidence="6">
    <location>
        <begin position="249"/>
        <end position="268"/>
    </location>
</feature>
<dbReference type="PANTHER" id="PTHR32322:SF2">
    <property type="entry name" value="EAMA DOMAIN-CONTAINING PROTEIN"/>
    <property type="match status" value="1"/>
</dbReference>
<gene>
    <name evidence="8" type="ORF">F7D20_01920</name>
</gene>
<reference evidence="8 9" key="1">
    <citation type="submission" date="2019-09" db="EMBL/GenBank/DDBJ databases">
        <title>Distinct polysaccharide growth profiles of human intestinal Prevotella copri isolates.</title>
        <authorList>
            <person name="Fehlner-Peach H."/>
            <person name="Magnabosco C."/>
            <person name="Raghavan V."/>
            <person name="Scher J.U."/>
            <person name="Tett A."/>
            <person name="Cox L.M."/>
            <person name="Gottsegen C."/>
            <person name="Watters A."/>
            <person name="Wiltshire- Gordon J.D."/>
            <person name="Segata N."/>
            <person name="Bonneau R."/>
            <person name="Littman D.R."/>
        </authorList>
    </citation>
    <scope>NUCLEOTIDE SEQUENCE [LARGE SCALE GENOMIC DNA]</scope>
    <source>
        <strain evidence="9">iAQ1173</strain>
    </source>
</reference>
<feature type="transmembrane region" description="Helical" evidence="6">
    <location>
        <begin position="187"/>
        <end position="205"/>
    </location>
</feature>
<evidence type="ECO:0000256" key="2">
    <source>
        <dbReference type="ARBA" id="ARBA00007362"/>
    </source>
</evidence>
<feature type="transmembrane region" description="Helical" evidence="6">
    <location>
        <begin position="274"/>
        <end position="292"/>
    </location>
</feature>
<dbReference type="RefSeq" id="WP_158462608.1">
    <property type="nucleotide sequence ID" value="NZ_VZAD01000018.1"/>
</dbReference>
<dbReference type="SUPFAM" id="SSF103481">
    <property type="entry name" value="Multidrug resistance efflux transporter EmrE"/>
    <property type="match status" value="2"/>
</dbReference>
<dbReference type="GO" id="GO:0016020">
    <property type="term" value="C:membrane"/>
    <property type="evidence" value="ECO:0007669"/>
    <property type="project" value="UniProtKB-SubCell"/>
</dbReference>
<dbReference type="AlphaFoldDB" id="A0A6A7W8G0"/>
<comment type="similarity">
    <text evidence="2">Belongs to the EamA transporter family.</text>
</comment>
<feature type="transmembrane region" description="Helical" evidence="6">
    <location>
        <begin position="217"/>
        <end position="237"/>
    </location>
</feature>
<feature type="transmembrane region" description="Helical" evidence="6">
    <location>
        <begin position="45"/>
        <end position="62"/>
    </location>
</feature>
<evidence type="ECO:0000313" key="9">
    <source>
        <dbReference type="Proteomes" id="UP000384372"/>
    </source>
</evidence>
<protein>
    <submittedName>
        <fullName evidence="8">EamA family transporter</fullName>
    </submittedName>
</protein>
<keyword evidence="5 6" id="KW-0472">Membrane</keyword>
<dbReference type="EMBL" id="VZAD01000018">
    <property type="protein sequence ID" value="MQP10741.1"/>
    <property type="molecule type" value="Genomic_DNA"/>
</dbReference>
<evidence type="ECO:0000256" key="4">
    <source>
        <dbReference type="ARBA" id="ARBA00022989"/>
    </source>
</evidence>
<proteinExistence type="inferred from homology"/>
<evidence type="ECO:0000256" key="6">
    <source>
        <dbReference type="SAM" id="Phobius"/>
    </source>
</evidence>
<feature type="transmembrane region" description="Helical" evidence="6">
    <location>
        <begin position="157"/>
        <end position="175"/>
    </location>
</feature>
<name>A0A6A7W8G0_9BACT</name>
<keyword evidence="4 6" id="KW-1133">Transmembrane helix</keyword>